<feature type="region of interest" description="Disordered" evidence="1">
    <location>
        <begin position="276"/>
        <end position="351"/>
    </location>
</feature>
<dbReference type="CDD" id="cd01767">
    <property type="entry name" value="UBX"/>
    <property type="match status" value="1"/>
</dbReference>
<dbReference type="InterPro" id="IPR001012">
    <property type="entry name" value="UBX_dom"/>
</dbReference>
<dbReference type="InterPro" id="IPR015940">
    <property type="entry name" value="UBA"/>
</dbReference>
<dbReference type="SUPFAM" id="SSF54236">
    <property type="entry name" value="Ubiquitin-like"/>
    <property type="match status" value="1"/>
</dbReference>
<accession>A0A9Q1CMD1</accession>
<dbReference type="InterPro" id="IPR009060">
    <property type="entry name" value="UBA-like_sf"/>
</dbReference>
<feature type="domain" description="UBA" evidence="2">
    <location>
        <begin position="4"/>
        <end position="43"/>
    </location>
</feature>
<feature type="region of interest" description="Disordered" evidence="1">
    <location>
        <begin position="482"/>
        <end position="501"/>
    </location>
</feature>
<dbReference type="InterPro" id="IPR001611">
    <property type="entry name" value="Leu-rich_rpt"/>
</dbReference>
<reference evidence="4" key="1">
    <citation type="submission" date="2021-10" db="EMBL/GenBank/DDBJ databases">
        <title>Tropical sea cucumber genome reveals ecological adaptation and Cuvierian tubules defense mechanism.</title>
        <authorList>
            <person name="Chen T."/>
        </authorList>
    </citation>
    <scope>NUCLEOTIDE SEQUENCE</scope>
    <source>
        <strain evidence="4">Nanhai2018</strain>
        <tissue evidence="4">Muscle</tissue>
    </source>
</reference>
<dbReference type="SUPFAM" id="SSF52058">
    <property type="entry name" value="L domain-like"/>
    <property type="match status" value="1"/>
</dbReference>
<dbReference type="InterPro" id="IPR032675">
    <property type="entry name" value="LRR_dom_sf"/>
</dbReference>
<feature type="domain" description="UBX" evidence="3">
    <location>
        <begin position="195"/>
        <end position="273"/>
    </location>
</feature>
<dbReference type="Pfam" id="PF25372">
    <property type="entry name" value="DUF7885"/>
    <property type="match status" value="1"/>
</dbReference>
<evidence type="ECO:0000259" key="3">
    <source>
        <dbReference type="PROSITE" id="PS50033"/>
    </source>
</evidence>
<dbReference type="GO" id="GO:0019005">
    <property type="term" value="C:SCF ubiquitin ligase complex"/>
    <property type="evidence" value="ECO:0007669"/>
    <property type="project" value="TreeGrafter"/>
</dbReference>
<dbReference type="Proteomes" id="UP001152320">
    <property type="component" value="Chromosome 2"/>
</dbReference>
<evidence type="ECO:0000313" key="4">
    <source>
        <dbReference type="EMBL" id="KAJ8047393.1"/>
    </source>
</evidence>
<dbReference type="InterPro" id="IPR029071">
    <property type="entry name" value="Ubiquitin-like_domsf"/>
</dbReference>
<dbReference type="Gene3D" id="1.10.8.10">
    <property type="entry name" value="DNA helicase RuvA subunit, C-terminal domain"/>
    <property type="match status" value="1"/>
</dbReference>
<sequence>MESTIDEVLATLAGMGFELDQCQAAVDAGKVSVQDAVDWILQRGASNQPQRGQNTIPVRATPSLSLRAPNSMERSRAPGNTTSYPAFSLPPVGVENTIPAMVDENPSPGPEKDVVSRFSLSDNKREDKDRWEKQKRMEDTEWVKKNRKQEKEAKANILKEIQADREARKKRTSGSSTSDVSAQSTPAPTSPVKKTASNECLLQIRLPSGKVVREKFPSQSTLSSVISKLKESEPTLPGVDLVQPFPPKTFKESEDFDKTLVDLSLTPSASLVARLARDGPPTKIQRHEKSPEQSSTGAGSSSQDEAGASQSGHSEESVVKKVSHLTVKWGGKPEEEEMETSPPSRPDEPQMPNLREVAARHHEDGILPEVALPPAFMHRGGPPAGGPPLRLQDVGDNLLGPRRVAGQQRRVHFQDGRRVQGLVNGRMLAAMQNRGQRAVHHDWGEGQRLHIDEEGEDANREQDLNESPNPALAAAAALQRLQAVSPTSSPNKEGPGSDKPISPLSDLCFKCVLKNFKVNPDQHPMPANLEAVPPLVALRLIEELKSSGSLRPKVLQLFLPCRLHDLSLDCYKYTTNELLQCVGRHTFLTRLSVAACPLVTDQGLMALSNLKRLQLFNLCNNKQVTDKVFHLISELPSLTSLILDGTSVTDSGLGQLVSGCSKKLFNLSLNRTAVSDEGVVYLQNLPNLVSLGLEQTKIKHLKIISQLSRLRTLNIARNSIAEASEFRCLQEFSELMVLNVSQIDGLLGDAVLHFLSGLELKSLTLPDRHTTTDEGLRHIAGMPLHSLDLTDYIHITDKGIEHVGKIKSLQKLSLSNVKVTDGSMQHIAGLSELVDLNLDRTLITNEGARQLQSLPRLQELSLAGTGISSKFLKTGTLNKCIHLTHLNLSRTNVSSEGITCLTLPRLTHLNLDQTYVTVPIGDQLMKCPALQVIRLNGLKEPSRFYDVEEEED</sequence>
<dbReference type="EMBL" id="JAIZAY010000002">
    <property type="protein sequence ID" value="KAJ8047393.1"/>
    <property type="molecule type" value="Genomic_DNA"/>
</dbReference>
<dbReference type="InterPro" id="IPR057207">
    <property type="entry name" value="FBXL15_LRR"/>
</dbReference>
<evidence type="ECO:0000313" key="5">
    <source>
        <dbReference type="Proteomes" id="UP001152320"/>
    </source>
</evidence>
<dbReference type="PANTHER" id="PTHR13318">
    <property type="entry name" value="PARTNER OF PAIRED, ISOFORM B-RELATED"/>
    <property type="match status" value="1"/>
</dbReference>
<dbReference type="SMART" id="SM00166">
    <property type="entry name" value="UBX"/>
    <property type="match status" value="1"/>
</dbReference>
<dbReference type="Pfam" id="PF13516">
    <property type="entry name" value="LRR_6"/>
    <property type="match status" value="1"/>
</dbReference>
<dbReference type="AlphaFoldDB" id="A0A9Q1CMD1"/>
<dbReference type="Pfam" id="PF00789">
    <property type="entry name" value="UBX"/>
    <property type="match status" value="1"/>
</dbReference>
<feature type="region of interest" description="Disordered" evidence="1">
    <location>
        <begin position="44"/>
        <end position="199"/>
    </location>
</feature>
<evidence type="ECO:0000259" key="2">
    <source>
        <dbReference type="PROSITE" id="PS50030"/>
    </source>
</evidence>
<dbReference type="SMART" id="SM00367">
    <property type="entry name" value="LRR_CC"/>
    <property type="match status" value="5"/>
</dbReference>
<feature type="compositionally biased region" description="Polar residues" evidence="1">
    <location>
        <begin position="173"/>
        <end position="187"/>
    </location>
</feature>
<feature type="compositionally biased region" description="Basic and acidic residues" evidence="1">
    <location>
        <begin position="122"/>
        <end position="154"/>
    </location>
</feature>
<dbReference type="Gene3D" id="3.10.20.90">
    <property type="entry name" value="Phosphatidylinositol 3-kinase Catalytic Subunit, Chain A, domain 1"/>
    <property type="match status" value="1"/>
</dbReference>
<gene>
    <name evidence="4" type="ORF">HOLleu_06381</name>
</gene>
<dbReference type="GO" id="GO:0031146">
    <property type="term" value="P:SCF-dependent proteasomal ubiquitin-dependent protein catabolic process"/>
    <property type="evidence" value="ECO:0007669"/>
    <property type="project" value="TreeGrafter"/>
</dbReference>
<keyword evidence="5" id="KW-1185">Reference proteome</keyword>
<dbReference type="PROSITE" id="PS50033">
    <property type="entry name" value="UBX"/>
    <property type="match status" value="1"/>
</dbReference>
<feature type="compositionally biased region" description="Polar residues" evidence="1">
    <location>
        <begin position="292"/>
        <end position="312"/>
    </location>
</feature>
<evidence type="ECO:0000256" key="1">
    <source>
        <dbReference type="SAM" id="MobiDB-lite"/>
    </source>
</evidence>
<dbReference type="OrthoDB" id="10254930at2759"/>
<name>A0A9Q1CMD1_HOLLE</name>
<protein>
    <submittedName>
        <fullName evidence="4">UBX domain-containing protein 4</fullName>
    </submittedName>
</protein>
<dbReference type="PANTHER" id="PTHR13318:SF190">
    <property type="entry name" value="PARTNER OF PAIRED, ISOFORM B"/>
    <property type="match status" value="1"/>
</dbReference>
<comment type="caution">
    <text evidence="4">The sequence shown here is derived from an EMBL/GenBank/DDBJ whole genome shotgun (WGS) entry which is preliminary data.</text>
</comment>
<dbReference type="InterPro" id="IPR006553">
    <property type="entry name" value="Leu-rich_rpt_Cys-con_subtyp"/>
</dbReference>
<dbReference type="SUPFAM" id="SSF46934">
    <property type="entry name" value="UBA-like"/>
    <property type="match status" value="1"/>
</dbReference>
<dbReference type="PROSITE" id="PS50030">
    <property type="entry name" value="UBA"/>
    <property type="match status" value="1"/>
</dbReference>
<dbReference type="Gene3D" id="3.80.10.10">
    <property type="entry name" value="Ribonuclease Inhibitor"/>
    <property type="match status" value="4"/>
</dbReference>
<feature type="compositionally biased region" description="Polar residues" evidence="1">
    <location>
        <begin position="44"/>
        <end position="56"/>
    </location>
</feature>
<organism evidence="4 5">
    <name type="scientific">Holothuria leucospilota</name>
    <name type="common">Black long sea cucumber</name>
    <name type="synonym">Mertensiothuria leucospilota</name>
    <dbReference type="NCBI Taxonomy" id="206669"/>
    <lineage>
        <taxon>Eukaryota</taxon>
        <taxon>Metazoa</taxon>
        <taxon>Echinodermata</taxon>
        <taxon>Eleutherozoa</taxon>
        <taxon>Echinozoa</taxon>
        <taxon>Holothuroidea</taxon>
        <taxon>Aspidochirotacea</taxon>
        <taxon>Aspidochirotida</taxon>
        <taxon>Holothuriidae</taxon>
        <taxon>Holothuria</taxon>
    </lineage>
</organism>
<proteinExistence type="predicted"/>